<evidence type="ECO:0000313" key="5">
    <source>
        <dbReference type="Proteomes" id="UP001238163"/>
    </source>
</evidence>
<dbReference type="EMBL" id="JAUSVL010000001">
    <property type="protein sequence ID" value="MDQ0289206.1"/>
    <property type="molecule type" value="Genomic_DNA"/>
</dbReference>
<dbReference type="SUPFAM" id="SSF51445">
    <property type="entry name" value="(Trans)glycosidases"/>
    <property type="match status" value="1"/>
</dbReference>
<dbReference type="InterPro" id="IPR008979">
    <property type="entry name" value="Galactose-bd-like_sf"/>
</dbReference>
<keyword evidence="5" id="KW-1185">Reference proteome</keyword>
<feature type="chain" id="PRO_5041939496" description="CBM-cenC domain-containing protein" evidence="2">
    <location>
        <begin position="27"/>
        <end position="1062"/>
    </location>
</feature>
<evidence type="ECO:0000259" key="3">
    <source>
        <dbReference type="Pfam" id="PF02018"/>
    </source>
</evidence>
<reference evidence="4" key="1">
    <citation type="submission" date="2023-07" db="EMBL/GenBank/DDBJ databases">
        <title>Genomic Encyclopedia of Type Strains, Phase IV (KMG-IV): sequencing the most valuable type-strain genomes for metagenomic binning, comparative biology and taxonomic classification.</title>
        <authorList>
            <person name="Goeker M."/>
        </authorList>
    </citation>
    <scope>NUCLEOTIDE SEQUENCE</scope>
    <source>
        <strain evidence="4">DSM 24202</strain>
    </source>
</reference>
<dbReference type="GO" id="GO:0016798">
    <property type="term" value="F:hydrolase activity, acting on glycosyl bonds"/>
    <property type="evidence" value="ECO:0007669"/>
    <property type="project" value="InterPro"/>
</dbReference>
<keyword evidence="2" id="KW-0732">Signal</keyword>
<name>A0AAE3VF91_9BACT</name>
<dbReference type="Gene3D" id="3.20.20.80">
    <property type="entry name" value="Glycosidases"/>
    <property type="match status" value="1"/>
</dbReference>
<proteinExistence type="predicted"/>
<protein>
    <recommendedName>
        <fullName evidence="3">CBM-cenC domain-containing protein</fullName>
    </recommendedName>
</protein>
<accession>A0AAE3VF91</accession>
<dbReference type="InterPro" id="IPR017853">
    <property type="entry name" value="GH"/>
</dbReference>
<feature type="signal peptide" evidence="2">
    <location>
        <begin position="1"/>
        <end position="26"/>
    </location>
</feature>
<dbReference type="AlphaFoldDB" id="A0AAE3VF91"/>
<keyword evidence="1" id="KW-0378">Hydrolase</keyword>
<evidence type="ECO:0000256" key="2">
    <source>
        <dbReference type="SAM" id="SignalP"/>
    </source>
</evidence>
<feature type="domain" description="CBM-cenC" evidence="3">
    <location>
        <begin position="29"/>
        <end position="112"/>
    </location>
</feature>
<evidence type="ECO:0000313" key="4">
    <source>
        <dbReference type="EMBL" id="MDQ0289206.1"/>
    </source>
</evidence>
<dbReference type="SUPFAM" id="SSF49785">
    <property type="entry name" value="Galactose-binding domain-like"/>
    <property type="match status" value="1"/>
</dbReference>
<dbReference type="Pfam" id="PF02018">
    <property type="entry name" value="CBM_4_9"/>
    <property type="match status" value="1"/>
</dbReference>
<dbReference type="RefSeq" id="WP_307260561.1">
    <property type="nucleotide sequence ID" value="NZ_JAUSVL010000001.1"/>
</dbReference>
<gene>
    <name evidence="4" type="ORF">J3R75_001313</name>
</gene>
<sequence length="1062" mass="114626">MITAKSHFAGLTAALFLLAAAGSTVAAENLIINGDFKDGLNSWSFSKKAPAAVVAHVVKDGRLVLDIQPGTALGATDILLIQRHVLQDGQRYQLSYTVETDQPGTTRHLFQLSSSPHSVLGLAENVDVQSGRTRVKASFVALQENATPNNLTLNLSKLQGHVEISDIRLELAQEYPATALSFEWLVFLDVAADTALPAATPASLPGRAGADVTPQRAALQDGAIDLAALAGGAVSEKQVAVLINDFVCDGPGVIALGFAADWWMDITLNGQPIYSTLKDGNRSAKLVPDDHPVALNVDSGRNVLAVKVLAGSQGWRFVCGVPQPPIKYVANDEWRPVSMPDPVIKAGTALDLSEQVAAPAGTLGRMAIRDDGELVLADDPATPLRLLGFNGIPSGVLNVDDDEQFRARAHEFAQAARRQGYRLFRFHSVFDRTLCEGSDGPMQINPRQLDRWDYLVHALKQEGIYCHMVVFSFTLYDAPQNRGKNFEDRDMHKLMMYLGGAWQRGHFQYGAETVLNHYNPYTKLHWRDDPAIAFVEYYNEHELGFERIGAVLENYPDAKAALERRWREWLVARYEGKDLPAALAAELGGAPLAAAPLPIMGHRGRGTAMANEFSLLRMALSKECAAWCEGVVRGTGYSGLTTQYNLSKKIGDSAVRWEASQVIEMNTYYQHPAGGWGAPGCTVGQASSLADAANYWRNTTSSRIAGRPFIVSEYNHCYWNPYQYEGGMVFGAYSALQGFNALEVHSGPVAFAGARSYVGAFSCYSSPIVRASQFLTACLFQRGDVSKARQRVELVVPEEVLVADGVADGAVSAEQSRLALITGFTIAFPWARPAPKTFPGAPPAMQILPAGIATVDAHDWFVNVVESKDGTFALSEAIATLKQRGALPATNASDHDAGIYQSDTGEVTMYSQDRRLTVVTPRSEAVSLDIGGALPVVLGAMTVLKSSVPACIAACAMRGDELAASDRVVLVYSTSVVNSNTTLGPGRQKMINSGRSPVLLQAGDFALLLRHQRADRLALYALGFDGQRLQNLPVTARDGVATVAVNTATIESPTTFFELVVE</sequence>
<dbReference type="InterPro" id="IPR003305">
    <property type="entry name" value="CenC_carb-bd"/>
</dbReference>
<dbReference type="Gene3D" id="2.60.120.260">
    <property type="entry name" value="Galactose-binding domain-like"/>
    <property type="match status" value="1"/>
</dbReference>
<evidence type="ECO:0000256" key="1">
    <source>
        <dbReference type="ARBA" id="ARBA00022801"/>
    </source>
</evidence>
<organism evidence="4 5">
    <name type="scientific">Oligosphaera ethanolica</name>
    <dbReference type="NCBI Taxonomy" id="760260"/>
    <lineage>
        <taxon>Bacteria</taxon>
        <taxon>Pseudomonadati</taxon>
        <taxon>Lentisphaerota</taxon>
        <taxon>Oligosphaeria</taxon>
        <taxon>Oligosphaerales</taxon>
        <taxon>Oligosphaeraceae</taxon>
        <taxon>Oligosphaera</taxon>
    </lineage>
</organism>
<dbReference type="Proteomes" id="UP001238163">
    <property type="component" value="Unassembled WGS sequence"/>
</dbReference>
<comment type="caution">
    <text evidence="4">The sequence shown here is derived from an EMBL/GenBank/DDBJ whole genome shotgun (WGS) entry which is preliminary data.</text>
</comment>